<keyword evidence="2" id="KW-1185">Reference proteome</keyword>
<proteinExistence type="predicted"/>
<comment type="caution">
    <text evidence="1">The sequence shown here is derived from an EMBL/GenBank/DDBJ whole genome shotgun (WGS) entry which is preliminary data.</text>
</comment>
<organism evidence="1 2">
    <name type="scientific">Reticulomyxa filosa</name>
    <dbReference type="NCBI Taxonomy" id="46433"/>
    <lineage>
        <taxon>Eukaryota</taxon>
        <taxon>Sar</taxon>
        <taxon>Rhizaria</taxon>
        <taxon>Retaria</taxon>
        <taxon>Foraminifera</taxon>
        <taxon>Monothalamids</taxon>
        <taxon>Reticulomyxidae</taxon>
        <taxon>Reticulomyxa</taxon>
    </lineage>
</organism>
<evidence type="ECO:0000313" key="2">
    <source>
        <dbReference type="Proteomes" id="UP000023152"/>
    </source>
</evidence>
<protein>
    <submittedName>
        <fullName evidence="1">Uncharacterized protein</fullName>
    </submittedName>
</protein>
<dbReference type="AlphaFoldDB" id="X6NI63"/>
<accession>X6NI63</accession>
<dbReference type="EMBL" id="ASPP01008398">
    <property type="protein sequence ID" value="ETO25603.1"/>
    <property type="molecule type" value="Genomic_DNA"/>
</dbReference>
<reference evidence="1 2" key="1">
    <citation type="journal article" date="2013" name="Curr. Biol.">
        <title>The Genome of the Foraminiferan Reticulomyxa filosa.</title>
        <authorList>
            <person name="Glockner G."/>
            <person name="Hulsmann N."/>
            <person name="Schleicher M."/>
            <person name="Noegel A.A."/>
            <person name="Eichinger L."/>
            <person name="Gallinger C."/>
            <person name="Pawlowski J."/>
            <person name="Sierra R."/>
            <person name="Euteneuer U."/>
            <person name="Pillet L."/>
            <person name="Moustafa A."/>
            <person name="Platzer M."/>
            <person name="Groth M."/>
            <person name="Szafranski K."/>
            <person name="Schliwa M."/>
        </authorList>
    </citation>
    <scope>NUCLEOTIDE SEQUENCE [LARGE SCALE GENOMIC DNA]</scope>
</reference>
<gene>
    <name evidence="1" type="ORF">RFI_11532</name>
</gene>
<evidence type="ECO:0000313" key="1">
    <source>
        <dbReference type="EMBL" id="ETO25603.1"/>
    </source>
</evidence>
<sequence>MEAPKINKLDCPACHVSLCALDFIPSSQSGSEILQDVCLLEKIIVNIKKGEVIQKEKIKNNTYNFFFFVHYISKKKKKKKEMGKQVSSSIVASASSSPLGSSGQQTIPQMDESAQRALQLLTTHDTITFKVTGFCMIGPQDATSFESTSEKIKQFVKQFPGQEYMVGVQSSKRLFVVRSKTNNSSSNKDATSKQYRQTRSFQSLGGAQFESAKDNMLKIWEKEKKKFLH</sequence>
<name>X6NI63_RETFI</name>
<dbReference type="Proteomes" id="UP000023152">
    <property type="component" value="Unassembled WGS sequence"/>
</dbReference>